<sequence length="425" mass="44257">MTTPGFPAALAYLPSWWQDAAEPSAFDALLAGWVRACGWRAAGFVWAAESGPAVVRVAPTGFVSDAVLPQELPEVLTRLRGGEATAFVATAHTAGRVYAPVQFPGRVPAVLWAERAAGQTWSDADHAYIALAGKALERSPAAAALVGPVVDADRLEQRLADAAVVAGRMAHDFDNILTGIIGYSDLAAPLLPAGSQAQSFVAEIAKVGQRGIAFTQQLHSLSRAGHARPNPGSVVATLGREEARLRPLMHPNLRFEKDLPSGLPAVAVEAALLQTALGHLLENAVEACPQGGLVRVAARAIDLSAADARGYLGKAEAGPHVIVVVTDTGTGIKPEVRRRLIAEPFFTTKVRHRGLGLAVAFRILSAHRGGVQLDPAPPPGSGTVARVVLPLAAHRAPVASTTPPPAHPTSLADAVRPHPHATSRG</sequence>
<dbReference type="EMBL" id="CP036273">
    <property type="protein sequence ID" value="QDU20121.1"/>
    <property type="molecule type" value="Genomic_DNA"/>
</dbReference>
<evidence type="ECO:0000256" key="6">
    <source>
        <dbReference type="ARBA" id="ARBA00022777"/>
    </source>
</evidence>
<dbReference type="Pfam" id="PF02518">
    <property type="entry name" value="HATPase_c"/>
    <property type="match status" value="1"/>
</dbReference>
<dbReference type="SMART" id="SM00387">
    <property type="entry name" value="HATPase_c"/>
    <property type="match status" value="1"/>
</dbReference>
<keyword evidence="12" id="KW-1185">Reference proteome</keyword>
<dbReference type="PANTHER" id="PTHR43065:SF46">
    <property type="entry name" value="C4-DICARBOXYLATE TRANSPORT SENSOR PROTEIN DCTB"/>
    <property type="match status" value="1"/>
</dbReference>
<evidence type="ECO:0000313" key="11">
    <source>
        <dbReference type="EMBL" id="QDU20121.1"/>
    </source>
</evidence>
<accession>A0A517XRI3</accession>
<dbReference type="InterPro" id="IPR036890">
    <property type="entry name" value="HATPase_C_sf"/>
</dbReference>
<dbReference type="EC" id="2.7.13.3" evidence="2"/>
<dbReference type="CDD" id="cd00082">
    <property type="entry name" value="HisKA"/>
    <property type="match status" value="1"/>
</dbReference>
<name>A0A517XRI3_9BACT</name>
<keyword evidence="7" id="KW-0067">ATP-binding</keyword>
<evidence type="ECO:0000256" key="7">
    <source>
        <dbReference type="ARBA" id="ARBA00022840"/>
    </source>
</evidence>
<dbReference type="Proteomes" id="UP000319576">
    <property type="component" value="Chromosome"/>
</dbReference>
<evidence type="ECO:0000256" key="3">
    <source>
        <dbReference type="ARBA" id="ARBA00022553"/>
    </source>
</evidence>
<comment type="catalytic activity">
    <reaction evidence="1">
        <text>ATP + protein L-histidine = ADP + protein N-phospho-L-histidine.</text>
        <dbReference type="EC" id="2.7.13.3"/>
    </reaction>
</comment>
<dbReference type="InterPro" id="IPR003594">
    <property type="entry name" value="HATPase_dom"/>
</dbReference>
<dbReference type="SUPFAM" id="SSF55874">
    <property type="entry name" value="ATPase domain of HSP90 chaperone/DNA topoisomerase II/histidine kinase"/>
    <property type="match status" value="1"/>
</dbReference>
<dbReference type="OrthoDB" id="257319at2"/>
<dbReference type="PANTHER" id="PTHR43065">
    <property type="entry name" value="SENSOR HISTIDINE KINASE"/>
    <property type="match status" value="1"/>
</dbReference>
<dbReference type="KEGG" id="uli:ETAA1_20640"/>
<evidence type="ECO:0000256" key="1">
    <source>
        <dbReference type="ARBA" id="ARBA00000085"/>
    </source>
</evidence>
<feature type="domain" description="Histidine kinase" evidence="10">
    <location>
        <begin position="168"/>
        <end position="393"/>
    </location>
</feature>
<evidence type="ECO:0000256" key="8">
    <source>
        <dbReference type="ARBA" id="ARBA00023012"/>
    </source>
</evidence>
<dbReference type="SUPFAM" id="SSF47384">
    <property type="entry name" value="Homodimeric domain of signal transducing histidine kinase"/>
    <property type="match status" value="1"/>
</dbReference>
<keyword evidence="4 11" id="KW-0808">Transferase</keyword>
<keyword evidence="3" id="KW-0597">Phosphoprotein</keyword>
<protein>
    <recommendedName>
        <fullName evidence="2">histidine kinase</fullName>
        <ecNumber evidence="2">2.7.13.3</ecNumber>
    </recommendedName>
</protein>
<dbReference type="GO" id="GO:0005524">
    <property type="term" value="F:ATP binding"/>
    <property type="evidence" value="ECO:0007669"/>
    <property type="project" value="UniProtKB-KW"/>
</dbReference>
<evidence type="ECO:0000256" key="4">
    <source>
        <dbReference type="ARBA" id="ARBA00022679"/>
    </source>
</evidence>
<dbReference type="Gene3D" id="3.30.565.10">
    <property type="entry name" value="Histidine kinase-like ATPase, C-terminal domain"/>
    <property type="match status" value="1"/>
</dbReference>
<evidence type="ECO:0000256" key="2">
    <source>
        <dbReference type="ARBA" id="ARBA00012438"/>
    </source>
</evidence>
<evidence type="ECO:0000256" key="5">
    <source>
        <dbReference type="ARBA" id="ARBA00022741"/>
    </source>
</evidence>
<dbReference type="InterPro" id="IPR004358">
    <property type="entry name" value="Sig_transdc_His_kin-like_C"/>
</dbReference>
<feature type="region of interest" description="Disordered" evidence="9">
    <location>
        <begin position="397"/>
        <end position="425"/>
    </location>
</feature>
<keyword evidence="8" id="KW-0902">Two-component regulatory system</keyword>
<evidence type="ECO:0000313" key="12">
    <source>
        <dbReference type="Proteomes" id="UP000319576"/>
    </source>
</evidence>
<dbReference type="InterPro" id="IPR005467">
    <property type="entry name" value="His_kinase_dom"/>
</dbReference>
<dbReference type="InterPro" id="IPR036097">
    <property type="entry name" value="HisK_dim/P_sf"/>
</dbReference>
<dbReference type="GO" id="GO:0000155">
    <property type="term" value="F:phosphorelay sensor kinase activity"/>
    <property type="evidence" value="ECO:0007669"/>
    <property type="project" value="InterPro"/>
</dbReference>
<keyword evidence="5" id="KW-0547">Nucleotide-binding</keyword>
<dbReference type="RefSeq" id="WP_145237144.1">
    <property type="nucleotide sequence ID" value="NZ_CP036273.1"/>
</dbReference>
<reference evidence="11 12" key="1">
    <citation type="submission" date="2019-02" db="EMBL/GenBank/DDBJ databases">
        <title>Deep-cultivation of Planctomycetes and their phenomic and genomic characterization uncovers novel biology.</title>
        <authorList>
            <person name="Wiegand S."/>
            <person name="Jogler M."/>
            <person name="Boedeker C."/>
            <person name="Pinto D."/>
            <person name="Vollmers J."/>
            <person name="Rivas-Marin E."/>
            <person name="Kohn T."/>
            <person name="Peeters S.H."/>
            <person name="Heuer A."/>
            <person name="Rast P."/>
            <person name="Oberbeckmann S."/>
            <person name="Bunk B."/>
            <person name="Jeske O."/>
            <person name="Meyerdierks A."/>
            <person name="Storesund J.E."/>
            <person name="Kallscheuer N."/>
            <person name="Luecker S."/>
            <person name="Lage O.M."/>
            <person name="Pohl T."/>
            <person name="Merkel B.J."/>
            <person name="Hornburger P."/>
            <person name="Mueller R.-W."/>
            <person name="Bruemmer F."/>
            <person name="Labrenz M."/>
            <person name="Spormann A.M."/>
            <person name="Op den Camp H."/>
            <person name="Overmann J."/>
            <person name="Amann R."/>
            <person name="Jetten M.S.M."/>
            <person name="Mascher T."/>
            <person name="Medema M.H."/>
            <person name="Devos D.P."/>
            <person name="Kaster A.-K."/>
            <person name="Ovreas L."/>
            <person name="Rohde M."/>
            <person name="Galperin M.Y."/>
            <person name="Jogler C."/>
        </authorList>
    </citation>
    <scope>NUCLEOTIDE SEQUENCE [LARGE SCALE GENOMIC DNA]</scope>
    <source>
        <strain evidence="11 12">ETA_A1</strain>
    </source>
</reference>
<dbReference type="InterPro" id="IPR003661">
    <property type="entry name" value="HisK_dim/P_dom"/>
</dbReference>
<dbReference type="PRINTS" id="PR00344">
    <property type="entry name" value="BCTRLSENSOR"/>
</dbReference>
<keyword evidence="6" id="KW-0418">Kinase</keyword>
<proteinExistence type="predicted"/>
<evidence type="ECO:0000256" key="9">
    <source>
        <dbReference type="SAM" id="MobiDB-lite"/>
    </source>
</evidence>
<dbReference type="PROSITE" id="PS50109">
    <property type="entry name" value="HIS_KIN"/>
    <property type="match status" value="1"/>
</dbReference>
<gene>
    <name evidence="11" type="primary">virA</name>
    <name evidence="11" type="ORF">ETAA1_20640</name>
</gene>
<dbReference type="Gene3D" id="1.10.287.130">
    <property type="match status" value="1"/>
</dbReference>
<evidence type="ECO:0000259" key="10">
    <source>
        <dbReference type="PROSITE" id="PS50109"/>
    </source>
</evidence>
<dbReference type="AlphaFoldDB" id="A0A517XRI3"/>
<organism evidence="11 12">
    <name type="scientific">Urbifossiella limnaea</name>
    <dbReference type="NCBI Taxonomy" id="2528023"/>
    <lineage>
        <taxon>Bacteria</taxon>
        <taxon>Pseudomonadati</taxon>
        <taxon>Planctomycetota</taxon>
        <taxon>Planctomycetia</taxon>
        <taxon>Gemmatales</taxon>
        <taxon>Gemmataceae</taxon>
        <taxon>Urbifossiella</taxon>
    </lineage>
</organism>